<protein>
    <submittedName>
        <fullName evidence="1">Potassium transport protein</fullName>
    </submittedName>
</protein>
<evidence type="ECO:0000313" key="2">
    <source>
        <dbReference type="Proteomes" id="UP001065298"/>
    </source>
</evidence>
<name>A0ACC0QDN4_9HYPO</name>
<reference evidence="1" key="1">
    <citation type="submission" date="2022-06" db="EMBL/GenBank/DDBJ databases">
        <title>Fusarium solani species complex genomes reveal bases of compartmentalisation and animal pathogenesis.</title>
        <authorList>
            <person name="Tsai I.J."/>
        </authorList>
    </citation>
    <scope>NUCLEOTIDE SEQUENCE</scope>
    <source>
        <strain evidence="1">Fu6.1</strain>
    </source>
</reference>
<proteinExistence type="predicted"/>
<organism evidence="1 2">
    <name type="scientific">Fusarium keratoplasticum</name>
    <dbReference type="NCBI Taxonomy" id="1328300"/>
    <lineage>
        <taxon>Eukaryota</taxon>
        <taxon>Fungi</taxon>
        <taxon>Dikarya</taxon>
        <taxon>Ascomycota</taxon>
        <taxon>Pezizomycotina</taxon>
        <taxon>Sordariomycetes</taxon>
        <taxon>Hypocreomycetidae</taxon>
        <taxon>Hypocreales</taxon>
        <taxon>Nectriaceae</taxon>
        <taxon>Fusarium</taxon>
        <taxon>Fusarium solani species complex</taxon>
    </lineage>
</organism>
<dbReference type="Proteomes" id="UP001065298">
    <property type="component" value="Chromosome 14"/>
</dbReference>
<evidence type="ECO:0000313" key="1">
    <source>
        <dbReference type="EMBL" id="KAI8648671.1"/>
    </source>
</evidence>
<gene>
    <name evidence="1" type="ORF">NCS57_01479200</name>
</gene>
<comment type="caution">
    <text evidence="1">The sequence shown here is derived from an EMBL/GenBank/DDBJ whole genome shotgun (WGS) entry which is preliminary data.</text>
</comment>
<accession>A0ACC0QDN4</accession>
<dbReference type="EMBL" id="CM046516">
    <property type="protein sequence ID" value="KAI8648671.1"/>
    <property type="molecule type" value="Genomic_DNA"/>
</dbReference>
<sequence length="766" mass="85813">MWKPSINFFTLHYAYIIVVGLVGFAVILPYGNVAAIDAFFFGASASTESGLNTFDVKNLKTYQQLVIYVIPTIAHMAVINIVVIATRLYWFERRLKQVAPSMLRWKSYTAQGDRPGRPLTADFEIQLPDWPNAVSFSPALENTGHNGDCPDKNSEGPANRDSALLSQNPTAKLREPLDDECSGLIHKQAALPLPEQQAKLDQSLRITFDSTLQGHRRDSVTIYNPPLGGRDRRCSFPTTREGQRGSMGYIEDSTVNISESQPISTDVPVSTDEGTIQKPITPTTSRMSRDSRWRSRERLSLERATSIERVASSIFVLGQICNRSRELSKSDRGASRPSAPYTRVSDLPQLSSQVTIGRNSQFHGLSAEERELLGGIEYRSLKLLLWICIGYFVGLHVLGVICLLPWIQHAPSKYTDYLDEVGQNKIWWAFYSAQTMANNLGFTLTPDSMVHFRDATFPMLVMTFLAYTGYNFYPIFLRLLIWSFYKLVPKNSALRGPLAFLLEHPRRCCMLLFPSRPTWILFGILFGLNFLDVLLLIVLDLDNPSVTDLPLAQRILAAIFQAASSRHTGTSTFDLSGLNPAAQFSLLVMMYISVYPIALTIRASNTYEERALGKYAPEQVNPEEAKTGGKYVMAHMRNQLSFDLWYIFLGIFLICIAESDKIMDTSQPLQSQEFSVFPIFFEVTSAYGNVGLSLGHPGVQTSLSGQFSVCSKLVICAMMIRGRHRGLPYEVDRAIQLPSERLVDDNAEPLPSRRPLLTGEIDNEAT</sequence>
<keyword evidence="2" id="KW-1185">Reference proteome</keyword>